<dbReference type="AlphaFoldDB" id="A0A1M7HIC5"/>
<evidence type="ECO:0008006" key="3">
    <source>
        <dbReference type="Google" id="ProtNLM"/>
    </source>
</evidence>
<gene>
    <name evidence="1" type="ORF">SAMN04488494_1589</name>
</gene>
<evidence type="ECO:0000313" key="2">
    <source>
        <dbReference type="Proteomes" id="UP000184280"/>
    </source>
</evidence>
<accession>A0A1M7HIC5</accession>
<name>A0A1M7HIC5_XYLRU</name>
<protein>
    <recommendedName>
        <fullName evidence="3">Relaxase/Mobilisation nuclease domain-containing protein</fullName>
    </recommendedName>
</protein>
<organism evidence="1 2">
    <name type="scientific">Xylanibacter ruminicola</name>
    <name type="common">Prevotella ruminicola</name>
    <dbReference type="NCBI Taxonomy" id="839"/>
    <lineage>
        <taxon>Bacteria</taxon>
        <taxon>Pseudomonadati</taxon>
        <taxon>Bacteroidota</taxon>
        <taxon>Bacteroidia</taxon>
        <taxon>Bacteroidales</taxon>
        <taxon>Prevotellaceae</taxon>
        <taxon>Xylanibacter</taxon>
    </lineage>
</organism>
<dbReference type="OrthoDB" id="3035232at2"/>
<dbReference type="EMBL" id="FRCJ01000003">
    <property type="protein sequence ID" value="SHM28242.1"/>
    <property type="molecule type" value="Genomic_DNA"/>
</dbReference>
<dbReference type="Proteomes" id="UP000184280">
    <property type="component" value="Unassembled WGS sequence"/>
</dbReference>
<reference evidence="1 2" key="1">
    <citation type="submission" date="2016-11" db="EMBL/GenBank/DDBJ databases">
        <authorList>
            <person name="Jaros S."/>
            <person name="Januszkiewicz K."/>
            <person name="Wedrychowicz H."/>
        </authorList>
    </citation>
    <scope>NUCLEOTIDE SEQUENCE [LARGE SCALE GENOMIC DNA]</scope>
    <source>
        <strain evidence="1 2">BPI-34</strain>
    </source>
</reference>
<proteinExistence type="predicted"/>
<sequence length="437" mass="49359">MIGKAKAISHGINNLRYIMGESENKKHPEKIDLICTQHLPLGLDAMGVWESMQASLAGHDKLKNTLIQVELSPAKEHTEHFTIEDWKKLWMDFVEEFDKQTIKDNCNKVKSKPTNLAGSKSVVYLHRESKGEIPHLHGGVCRVDEDGNVNNDHEIHLRAQRAAEAVAIKRGWNTAMDVRASNAEHIASVCMNVLKDMPKWSWEDYVTRIEHAEGANLKVKARTDSQGNVKGYAIICGKAKYKASELGKNRSLTCSKLAATWWKLHSASVAKQEETRSSTSRSFHKVNDTPTVIPVTPKPKVIEEDKRNDRAKRDDYREQNSSFNVDYTTWTPDRSPVDIDIEDSVYKRYLPTEVLNLFDDIFDYREVDNWKPLINLACAYFAALLAPDGNVSAGGGPTNNTGWRDKKDEDELDFARCCAQMAKSKLGVKKKTFGLSR</sequence>
<dbReference type="RefSeq" id="WP_073044313.1">
    <property type="nucleotide sequence ID" value="NZ_FRCJ01000003.1"/>
</dbReference>
<evidence type="ECO:0000313" key="1">
    <source>
        <dbReference type="EMBL" id="SHM28242.1"/>
    </source>
</evidence>